<dbReference type="VEuPathDB" id="FungiDB:ASPWEDRAFT_177079"/>
<accession>A0A1L9R6B3</accession>
<evidence type="ECO:0000313" key="1">
    <source>
        <dbReference type="EMBL" id="OJJ30423.1"/>
    </source>
</evidence>
<dbReference type="Proteomes" id="UP000184383">
    <property type="component" value="Unassembled WGS sequence"/>
</dbReference>
<keyword evidence="2" id="KW-1185">Reference proteome</keyword>
<evidence type="ECO:0000313" key="2">
    <source>
        <dbReference type="Proteomes" id="UP000184383"/>
    </source>
</evidence>
<gene>
    <name evidence="1" type="ORF">ASPWEDRAFT_177079</name>
</gene>
<protein>
    <submittedName>
        <fullName evidence="1">Uncharacterized protein</fullName>
    </submittedName>
</protein>
<dbReference type="RefSeq" id="XP_040684100.1">
    <property type="nucleotide sequence ID" value="XM_040831608.1"/>
</dbReference>
<organism evidence="1 2">
    <name type="scientific">Aspergillus wentii DTO 134E9</name>
    <dbReference type="NCBI Taxonomy" id="1073089"/>
    <lineage>
        <taxon>Eukaryota</taxon>
        <taxon>Fungi</taxon>
        <taxon>Dikarya</taxon>
        <taxon>Ascomycota</taxon>
        <taxon>Pezizomycotina</taxon>
        <taxon>Eurotiomycetes</taxon>
        <taxon>Eurotiomycetidae</taxon>
        <taxon>Eurotiales</taxon>
        <taxon>Aspergillaceae</taxon>
        <taxon>Aspergillus</taxon>
        <taxon>Aspergillus subgen. Cremei</taxon>
    </lineage>
</organism>
<proteinExistence type="predicted"/>
<dbReference type="EMBL" id="KV878217">
    <property type="protein sequence ID" value="OJJ30423.1"/>
    <property type="molecule type" value="Genomic_DNA"/>
</dbReference>
<name>A0A1L9R6B3_ASPWE</name>
<dbReference type="GeneID" id="63747456"/>
<sequence>MPDPQTFKMDPALEPLCTMIKGEVKKNHDQCMEIQQRLATFASSPDKNDQSKWMKQITDEMATVKRQQREIFEGLRETGYERVRDLPESMQEDAAFMYSRAAAPVEDFLEKACSVFSSRIMGEWIRDAEVAEAGIAKWGRDLGVWLAEVLGRIDAIFDGTENQQHGYD</sequence>
<dbReference type="AlphaFoldDB" id="A0A1L9R6B3"/>
<reference evidence="2" key="1">
    <citation type="journal article" date="2017" name="Genome Biol.">
        <title>Comparative genomics reveals high biological diversity and specific adaptations in the industrially and medically important fungal genus Aspergillus.</title>
        <authorList>
            <person name="de Vries R.P."/>
            <person name="Riley R."/>
            <person name="Wiebenga A."/>
            <person name="Aguilar-Osorio G."/>
            <person name="Amillis S."/>
            <person name="Uchima C.A."/>
            <person name="Anderluh G."/>
            <person name="Asadollahi M."/>
            <person name="Askin M."/>
            <person name="Barry K."/>
            <person name="Battaglia E."/>
            <person name="Bayram O."/>
            <person name="Benocci T."/>
            <person name="Braus-Stromeyer S.A."/>
            <person name="Caldana C."/>
            <person name="Canovas D."/>
            <person name="Cerqueira G.C."/>
            <person name="Chen F."/>
            <person name="Chen W."/>
            <person name="Choi C."/>
            <person name="Clum A."/>
            <person name="Dos Santos R.A."/>
            <person name="Damasio A.R."/>
            <person name="Diallinas G."/>
            <person name="Emri T."/>
            <person name="Fekete E."/>
            <person name="Flipphi M."/>
            <person name="Freyberg S."/>
            <person name="Gallo A."/>
            <person name="Gournas C."/>
            <person name="Habgood R."/>
            <person name="Hainaut M."/>
            <person name="Harispe M.L."/>
            <person name="Henrissat B."/>
            <person name="Hilden K.S."/>
            <person name="Hope R."/>
            <person name="Hossain A."/>
            <person name="Karabika E."/>
            <person name="Karaffa L."/>
            <person name="Karanyi Z."/>
            <person name="Krasevec N."/>
            <person name="Kuo A."/>
            <person name="Kusch H."/>
            <person name="LaButti K."/>
            <person name="Lagendijk E.L."/>
            <person name="Lapidus A."/>
            <person name="Levasseur A."/>
            <person name="Lindquist E."/>
            <person name="Lipzen A."/>
            <person name="Logrieco A.F."/>
            <person name="MacCabe A."/>
            <person name="Maekelae M.R."/>
            <person name="Malavazi I."/>
            <person name="Melin P."/>
            <person name="Meyer V."/>
            <person name="Mielnichuk N."/>
            <person name="Miskei M."/>
            <person name="Molnar A.P."/>
            <person name="Mule G."/>
            <person name="Ngan C.Y."/>
            <person name="Orejas M."/>
            <person name="Orosz E."/>
            <person name="Ouedraogo J.P."/>
            <person name="Overkamp K.M."/>
            <person name="Park H.-S."/>
            <person name="Perrone G."/>
            <person name="Piumi F."/>
            <person name="Punt P.J."/>
            <person name="Ram A.F."/>
            <person name="Ramon A."/>
            <person name="Rauscher S."/>
            <person name="Record E."/>
            <person name="Riano-Pachon D.M."/>
            <person name="Robert V."/>
            <person name="Roehrig J."/>
            <person name="Ruller R."/>
            <person name="Salamov A."/>
            <person name="Salih N.S."/>
            <person name="Samson R.A."/>
            <person name="Sandor E."/>
            <person name="Sanguinetti M."/>
            <person name="Schuetze T."/>
            <person name="Sepcic K."/>
            <person name="Shelest E."/>
            <person name="Sherlock G."/>
            <person name="Sophianopoulou V."/>
            <person name="Squina F.M."/>
            <person name="Sun H."/>
            <person name="Susca A."/>
            <person name="Todd R.B."/>
            <person name="Tsang A."/>
            <person name="Unkles S.E."/>
            <person name="van de Wiele N."/>
            <person name="van Rossen-Uffink D."/>
            <person name="Oliveira J.V."/>
            <person name="Vesth T.C."/>
            <person name="Visser J."/>
            <person name="Yu J.-H."/>
            <person name="Zhou M."/>
            <person name="Andersen M.R."/>
            <person name="Archer D.B."/>
            <person name="Baker S.E."/>
            <person name="Benoit I."/>
            <person name="Brakhage A.A."/>
            <person name="Braus G.H."/>
            <person name="Fischer R."/>
            <person name="Frisvad J.C."/>
            <person name="Goldman G.H."/>
            <person name="Houbraken J."/>
            <person name="Oakley B."/>
            <person name="Pocsi I."/>
            <person name="Scazzocchio C."/>
            <person name="Seiboth B."/>
            <person name="vanKuyk P.A."/>
            <person name="Wortman J."/>
            <person name="Dyer P.S."/>
            <person name="Grigoriev I.V."/>
        </authorList>
    </citation>
    <scope>NUCLEOTIDE SEQUENCE [LARGE SCALE GENOMIC DNA]</scope>
    <source>
        <strain evidence="2">DTO 134E9</strain>
    </source>
</reference>